<sequence>MEHIGKNKVGVVALVVSGRFFTTTTGPLEILETAAALAKCSSFSSTVVSVDNKPISGRGGITIQVDERWQNITAADVLLVGSIGDPEEILNCIPQEIIEWVKSLHQKGTRVVGIDTGVFVLAQGGLLDGSEAVVHPYYSQLFRKNFPAISLLEQRKALINERVYLSSGVYTYQGLIFQIIEEIFGSQVKCICHQLCSANECDDTSLTYSDVMSFMQHKDALIHNIQKWIISVDSSSMSVGELASEAHLSERQFKRRFKDATGITPLKFIQLVRLSFAKELLRTTKLTVEEVGRRVSYEDVRFFRQIFKRENELSPQEYRKNMLASLDKDLDILVEDPVFFEG</sequence>
<dbReference type="EMBL" id="JBGOOL010000156">
    <property type="protein sequence ID" value="MEZ8056238.1"/>
    <property type="molecule type" value="Genomic_DNA"/>
</dbReference>
<organism evidence="4 5">
    <name type="scientific">Vibrio atlanticus</name>
    <dbReference type="NCBI Taxonomy" id="693153"/>
    <lineage>
        <taxon>Bacteria</taxon>
        <taxon>Pseudomonadati</taxon>
        <taxon>Pseudomonadota</taxon>
        <taxon>Gammaproteobacteria</taxon>
        <taxon>Vibrionales</taxon>
        <taxon>Vibrionaceae</taxon>
        <taxon>Vibrio</taxon>
    </lineage>
</organism>
<dbReference type="RefSeq" id="WP_054543368.1">
    <property type="nucleotide sequence ID" value="NZ_JBFRME010000305.1"/>
</dbReference>
<keyword evidence="2" id="KW-0804">Transcription</keyword>
<reference evidence="4 5" key="1">
    <citation type="submission" date="2024-06" db="EMBL/GenBank/DDBJ databases">
        <authorList>
            <person name="Steensen K."/>
            <person name="Seneca J."/>
            <person name="Bartlau N."/>
            <person name="Yu A.X."/>
            <person name="Polz M.F."/>
        </authorList>
    </citation>
    <scope>NUCLEOTIDE SEQUENCE [LARGE SCALE GENOMIC DNA]</scope>
    <source>
        <strain evidence="4 5">1F9</strain>
    </source>
</reference>
<dbReference type="SMART" id="SM00342">
    <property type="entry name" value="HTH_ARAC"/>
    <property type="match status" value="1"/>
</dbReference>
<dbReference type="SUPFAM" id="SSF52317">
    <property type="entry name" value="Class I glutamine amidotransferase-like"/>
    <property type="match status" value="1"/>
</dbReference>
<accession>A0ABV4KWQ9</accession>
<proteinExistence type="predicted"/>
<dbReference type="Gene3D" id="3.40.50.880">
    <property type="match status" value="1"/>
</dbReference>
<comment type="caution">
    <text evidence="4">The sequence shown here is derived from an EMBL/GenBank/DDBJ whole genome shotgun (WGS) entry which is preliminary data.</text>
</comment>
<dbReference type="InterPro" id="IPR029062">
    <property type="entry name" value="Class_I_gatase-like"/>
</dbReference>
<keyword evidence="5" id="KW-1185">Reference proteome</keyword>
<dbReference type="PANTHER" id="PTHR43130:SF11">
    <property type="entry name" value="TRANSCRIPTIONAL REGULATORY PROTEIN"/>
    <property type="match status" value="1"/>
</dbReference>
<dbReference type="Pfam" id="PF01965">
    <property type="entry name" value="DJ-1_PfpI"/>
    <property type="match status" value="1"/>
</dbReference>
<protein>
    <submittedName>
        <fullName evidence="4">GlxA family transcriptional regulator</fullName>
    </submittedName>
</protein>
<evidence type="ECO:0000313" key="4">
    <source>
        <dbReference type="EMBL" id="MEZ8056238.1"/>
    </source>
</evidence>
<dbReference type="InterPro" id="IPR002818">
    <property type="entry name" value="DJ-1/PfpI"/>
</dbReference>
<gene>
    <name evidence="4" type="ORF">ACED57_24425</name>
</gene>
<dbReference type="Proteomes" id="UP001569175">
    <property type="component" value="Unassembled WGS sequence"/>
</dbReference>
<evidence type="ECO:0000259" key="3">
    <source>
        <dbReference type="PROSITE" id="PS01124"/>
    </source>
</evidence>
<dbReference type="Gene3D" id="1.10.10.60">
    <property type="entry name" value="Homeodomain-like"/>
    <property type="match status" value="2"/>
</dbReference>
<feature type="domain" description="HTH araC/xylS-type" evidence="3">
    <location>
        <begin position="223"/>
        <end position="321"/>
    </location>
</feature>
<dbReference type="InterPro" id="IPR052158">
    <property type="entry name" value="INH-QAR"/>
</dbReference>
<dbReference type="InterPro" id="IPR009057">
    <property type="entry name" value="Homeodomain-like_sf"/>
</dbReference>
<dbReference type="Pfam" id="PF12833">
    <property type="entry name" value="HTH_18"/>
    <property type="match status" value="1"/>
</dbReference>
<evidence type="ECO:0000313" key="5">
    <source>
        <dbReference type="Proteomes" id="UP001569175"/>
    </source>
</evidence>
<dbReference type="PROSITE" id="PS01124">
    <property type="entry name" value="HTH_ARAC_FAMILY_2"/>
    <property type="match status" value="1"/>
</dbReference>
<keyword evidence="1" id="KW-0805">Transcription regulation</keyword>
<evidence type="ECO:0000256" key="2">
    <source>
        <dbReference type="ARBA" id="ARBA00023163"/>
    </source>
</evidence>
<dbReference type="InterPro" id="IPR018060">
    <property type="entry name" value="HTH_AraC"/>
</dbReference>
<name>A0ABV4KWQ9_9VIBR</name>
<dbReference type="PANTHER" id="PTHR43130">
    <property type="entry name" value="ARAC-FAMILY TRANSCRIPTIONAL REGULATOR"/>
    <property type="match status" value="1"/>
</dbReference>
<evidence type="ECO:0000256" key="1">
    <source>
        <dbReference type="ARBA" id="ARBA00023015"/>
    </source>
</evidence>
<dbReference type="SUPFAM" id="SSF46689">
    <property type="entry name" value="Homeodomain-like"/>
    <property type="match status" value="2"/>
</dbReference>